<sequence>MYAAFLIPIPARPPPEQTIGHAITSPVGISKNSSLGWFRPESGDLPRPAADQAMPTQPGDQQGAAPESGC</sequence>
<dbReference type="Proteomes" id="UP000299102">
    <property type="component" value="Unassembled WGS sequence"/>
</dbReference>
<gene>
    <name evidence="2" type="ORF">EVAR_36454_1</name>
</gene>
<organism evidence="2 3">
    <name type="scientific">Eumeta variegata</name>
    <name type="common">Bagworm moth</name>
    <name type="synonym">Eumeta japonica</name>
    <dbReference type="NCBI Taxonomy" id="151549"/>
    <lineage>
        <taxon>Eukaryota</taxon>
        <taxon>Metazoa</taxon>
        <taxon>Ecdysozoa</taxon>
        <taxon>Arthropoda</taxon>
        <taxon>Hexapoda</taxon>
        <taxon>Insecta</taxon>
        <taxon>Pterygota</taxon>
        <taxon>Neoptera</taxon>
        <taxon>Endopterygota</taxon>
        <taxon>Lepidoptera</taxon>
        <taxon>Glossata</taxon>
        <taxon>Ditrysia</taxon>
        <taxon>Tineoidea</taxon>
        <taxon>Psychidae</taxon>
        <taxon>Oiketicinae</taxon>
        <taxon>Eumeta</taxon>
    </lineage>
</organism>
<accession>A0A4C1VNP5</accession>
<dbReference type="AlphaFoldDB" id="A0A4C1VNP5"/>
<evidence type="ECO:0000313" key="3">
    <source>
        <dbReference type="Proteomes" id="UP000299102"/>
    </source>
</evidence>
<protein>
    <submittedName>
        <fullName evidence="2">Uncharacterized protein</fullName>
    </submittedName>
</protein>
<evidence type="ECO:0000313" key="2">
    <source>
        <dbReference type="EMBL" id="GBP40718.1"/>
    </source>
</evidence>
<dbReference type="EMBL" id="BGZK01000386">
    <property type="protein sequence ID" value="GBP40718.1"/>
    <property type="molecule type" value="Genomic_DNA"/>
</dbReference>
<proteinExistence type="predicted"/>
<name>A0A4C1VNP5_EUMVA</name>
<comment type="caution">
    <text evidence="2">The sequence shown here is derived from an EMBL/GenBank/DDBJ whole genome shotgun (WGS) entry which is preliminary data.</text>
</comment>
<reference evidence="2 3" key="1">
    <citation type="journal article" date="2019" name="Commun. Biol.">
        <title>The bagworm genome reveals a unique fibroin gene that provides high tensile strength.</title>
        <authorList>
            <person name="Kono N."/>
            <person name="Nakamura H."/>
            <person name="Ohtoshi R."/>
            <person name="Tomita M."/>
            <person name="Numata K."/>
            <person name="Arakawa K."/>
        </authorList>
    </citation>
    <scope>NUCLEOTIDE SEQUENCE [LARGE SCALE GENOMIC DNA]</scope>
</reference>
<feature type="region of interest" description="Disordered" evidence="1">
    <location>
        <begin position="1"/>
        <end position="70"/>
    </location>
</feature>
<keyword evidence="3" id="KW-1185">Reference proteome</keyword>
<evidence type="ECO:0000256" key="1">
    <source>
        <dbReference type="SAM" id="MobiDB-lite"/>
    </source>
</evidence>